<evidence type="ECO:0000256" key="1">
    <source>
        <dbReference type="SAM" id="Phobius"/>
    </source>
</evidence>
<sequence>MARRGRGIQLLLALLLAGPWWAVLGIAPASACASGAFASPADQRVDTVVTQETAVLSHRDGVETMIMSLDVAFDAAGTTIIMPTPSVPTVTAGSADTLDEMAVATAPREKVEHTIWGSLLAGSGSGGDAAAPGATQGVTVHQQARIGDVEVAVLDGSVDGVTAWLGENGFALPDTVAAELPAYVADGWTFTAVRLADGVEITGRMDPLRLDFPSETLVYPMRMSHAAGNDQMIHLFLIGDEAYRRTDAAASSQTTERPWVADPYEQGHTWSDPVLREMTGYDPTATYDPEEGPAMVTEFVVTAAPETITTDFVFEPDPGAAELVPTYTVTEVITVAGIPVGYLLVLGGVVVSALLVAAAAAFVIVRLTRPRARS</sequence>
<dbReference type="OrthoDB" id="275368at2"/>
<accession>A0A1X6WYI0</accession>
<dbReference type="EMBL" id="FWFG01000050">
    <property type="protein sequence ID" value="SLM90852.1"/>
    <property type="molecule type" value="Genomic_DNA"/>
</dbReference>
<feature type="transmembrane region" description="Helical" evidence="1">
    <location>
        <begin position="340"/>
        <end position="365"/>
    </location>
</feature>
<dbReference type="InterPro" id="IPR019283">
    <property type="entry name" value="DUF2330"/>
</dbReference>
<gene>
    <name evidence="2" type="ORF">FM110_05725</name>
</gene>
<keyword evidence="1" id="KW-0812">Transmembrane</keyword>
<dbReference type="RefSeq" id="WP_087103469.1">
    <property type="nucleotide sequence ID" value="NZ_FWFG01000050.1"/>
</dbReference>
<proteinExistence type="predicted"/>
<evidence type="ECO:0000313" key="2">
    <source>
        <dbReference type="EMBL" id="SLM90852.1"/>
    </source>
</evidence>
<organism evidence="2 3">
    <name type="scientific">Brachybacterium nesterenkovii</name>
    <dbReference type="NCBI Taxonomy" id="47847"/>
    <lineage>
        <taxon>Bacteria</taxon>
        <taxon>Bacillati</taxon>
        <taxon>Actinomycetota</taxon>
        <taxon>Actinomycetes</taxon>
        <taxon>Micrococcales</taxon>
        <taxon>Dermabacteraceae</taxon>
        <taxon>Brachybacterium</taxon>
    </lineage>
</organism>
<evidence type="ECO:0008006" key="4">
    <source>
        <dbReference type="Google" id="ProtNLM"/>
    </source>
</evidence>
<evidence type="ECO:0000313" key="3">
    <source>
        <dbReference type="Proteomes" id="UP000195981"/>
    </source>
</evidence>
<name>A0A1X6WYI0_9MICO</name>
<keyword evidence="1" id="KW-0472">Membrane</keyword>
<keyword evidence="1" id="KW-1133">Transmembrane helix</keyword>
<reference evidence="2 3" key="1">
    <citation type="submission" date="2017-02" db="EMBL/GenBank/DDBJ databases">
        <authorList>
            <person name="Peterson S.W."/>
        </authorList>
    </citation>
    <scope>NUCLEOTIDE SEQUENCE [LARGE SCALE GENOMIC DNA]</scope>
    <source>
        <strain evidence="2 3">CIP104813</strain>
    </source>
</reference>
<dbReference type="Proteomes" id="UP000195981">
    <property type="component" value="Unassembled WGS sequence"/>
</dbReference>
<keyword evidence="3" id="KW-1185">Reference proteome</keyword>
<dbReference type="Pfam" id="PF10092">
    <property type="entry name" value="DUF2330"/>
    <property type="match status" value="1"/>
</dbReference>
<protein>
    <recommendedName>
        <fullName evidence="4">DUF2330 domain-containing protein</fullName>
    </recommendedName>
</protein>
<dbReference type="AlphaFoldDB" id="A0A1X6WYI0"/>